<name>A0AAV7U0C9_PLEWA</name>
<reference evidence="1" key="1">
    <citation type="journal article" date="2022" name="bioRxiv">
        <title>Sequencing and chromosome-scale assembly of the giantPleurodeles waltlgenome.</title>
        <authorList>
            <person name="Brown T."/>
            <person name="Elewa A."/>
            <person name="Iarovenko S."/>
            <person name="Subramanian E."/>
            <person name="Araus A.J."/>
            <person name="Petzold A."/>
            <person name="Susuki M."/>
            <person name="Suzuki K.-i.T."/>
            <person name="Hayashi T."/>
            <person name="Toyoda A."/>
            <person name="Oliveira C."/>
            <person name="Osipova E."/>
            <person name="Leigh N.D."/>
            <person name="Simon A."/>
            <person name="Yun M.H."/>
        </authorList>
    </citation>
    <scope>NUCLEOTIDE SEQUENCE</scope>
    <source>
        <strain evidence="1">20211129_DDA</strain>
        <tissue evidence="1">Liver</tissue>
    </source>
</reference>
<organism evidence="1 2">
    <name type="scientific">Pleurodeles waltl</name>
    <name type="common">Iberian ribbed newt</name>
    <dbReference type="NCBI Taxonomy" id="8319"/>
    <lineage>
        <taxon>Eukaryota</taxon>
        <taxon>Metazoa</taxon>
        <taxon>Chordata</taxon>
        <taxon>Craniata</taxon>
        <taxon>Vertebrata</taxon>
        <taxon>Euteleostomi</taxon>
        <taxon>Amphibia</taxon>
        <taxon>Batrachia</taxon>
        <taxon>Caudata</taxon>
        <taxon>Salamandroidea</taxon>
        <taxon>Salamandridae</taxon>
        <taxon>Pleurodelinae</taxon>
        <taxon>Pleurodeles</taxon>
    </lineage>
</organism>
<gene>
    <name evidence="1" type="ORF">NDU88_006440</name>
</gene>
<sequence length="234" mass="27584">MRETYGLTEADRMKYYRIRHRALLPANRALIDRPLTPFKKWLLLKKDGKRVISELYRLLQGEGRPPKSKGQLRWERELERELSDEEWERVFYRIHHTAYNAAGTETAYKVASYWYYTPARIHTWDPAKSSLCWRGCGGRGTLVHLLWHCPKLHRYWENIIDATAAAFSTKIPRFPSYILLGLPNPLTFPLRSLKGRQMALALNVALQLILVLWGTDRIPTYVSWLQKLWFILAM</sequence>
<proteinExistence type="predicted"/>
<dbReference type="AlphaFoldDB" id="A0AAV7U0C9"/>
<dbReference type="EMBL" id="JANPWB010000006">
    <property type="protein sequence ID" value="KAJ1181232.1"/>
    <property type="molecule type" value="Genomic_DNA"/>
</dbReference>
<comment type="caution">
    <text evidence="1">The sequence shown here is derived from an EMBL/GenBank/DDBJ whole genome shotgun (WGS) entry which is preliminary data.</text>
</comment>
<keyword evidence="2" id="KW-1185">Reference proteome</keyword>
<accession>A0AAV7U0C9</accession>
<evidence type="ECO:0000313" key="1">
    <source>
        <dbReference type="EMBL" id="KAJ1181232.1"/>
    </source>
</evidence>
<evidence type="ECO:0008006" key="3">
    <source>
        <dbReference type="Google" id="ProtNLM"/>
    </source>
</evidence>
<protein>
    <recommendedName>
        <fullName evidence="3">Reverse transcriptase</fullName>
    </recommendedName>
</protein>
<evidence type="ECO:0000313" key="2">
    <source>
        <dbReference type="Proteomes" id="UP001066276"/>
    </source>
</evidence>
<dbReference type="Proteomes" id="UP001066276">
    <property type="component" value="Chromosome 3_2"/>
</dbReference>